<accession>A0A1A9WYD5</accession>
<organism evidence="1 2">
    <name type="scientific">Glossina brevipalpis</name>
    <dbReference type="NCBI Taxonomy" id="37001"/>
    <lineage>
        <taxon>Eukaryota</taxon>
        <taxon>Metazoa</taxon>
        <taxon>Ecdysozoa</taxon>
        <taxon>Arthropoda</taxon>
        <taxon>Hexapoda</taxon>
        <taxon>Insecta</taxon>
        <taxon>Pterygota</taxon>
        <taxon>Neoptera</taxon>
        <taxon>Endopterygota</taxon>
        <taxon>Diptera</taxon>
        <taxon>Brachycera</taxon>
        <taxon>Muscomorpha</taxon>
        <taxon>Hippoboscoidea</taxon>
        <taxon>Glossinidae</taxon>
        <taxon>Glossina</taxon>
    </lineage>
</organism>
<dbReference type="VEuPathDB" id="VectorBase:GBRI037171"/>
<dbReference type="AlphaFoldDB" id="A0A1A9WYD5"/>
<reference evidence="2" key="1">
    <citation type="submission" date="2014-03" db="EMBL/GenBank/DDBJ databases">
        <authorList>
            <person name="Aksoy S."/>
            <person name="Warren W."/>
            <person name="Wilson R.K."/>
        </authorList>
    </citation>
    <scope>NUCLEOTIDE SEQUENCE [LARGE SCALE GENOMIC DNA]</scope>
    <source>
        <strain evidence="2">IAEA</strain>
    </source>
</reference>
<dbReference type="EnsemblMetazoa" id="GBRI037171-RA">
    <property type="protein sequence ID" value="GBRI037171-PA"/>
    <property type="gene ID" value="GBRI037171"/>
</dbReference>
<proteinExistence type="predicted"/>
<protein>
    <submittedName>
        <fullName evidence="1">Uncharacterized protein</fullName>
    </submittedName>
</protein>
<dbReference type="Proteomes" id="UP000091820">
    <property type="component" value="Unassembled WGS sequence"/>
</dbReference>
<keyword evidence="2" id="KW-1185">Reference proteome</keyword>
<name>A0A1A9WYD5_9MUSC</name>
<evidence type="ECO:0000313" key="2">
    <source>
        <dbReference type="Proteomes" id="UP000091820"/>
    </source>
</evidence>
<reference evidence="1" key="2">
    <citation type="submission" date="2020-05" db="UniProtKB">
        <authorList>
            <consortium name="EnsemblMetazoa"/>
        </authorList>
    </citation>
    <scope>IDENTIFICATION</scope>
    <source>
        <strain evidence="1">IAEA</strain>
    </source>
</reference>
<evidence type="ECO:0000313" key="1">
    <source>
        <dbReference type="EnsemblMetazoa" id="GBRI037171-PA"/>
    </source>
</evidence>
<sequence length="64" mass="7140">MAFCYIIQSIHRSSHRIISQNCYKRNLKNLALPSSAASKSKIRKSTCEIVCENGKVQQNAGVSK</sequence>